<proteinExistence type="predicted"/>
<dbReference type="EMBL" id="JAUSSU010000003">
    <property type="protein sequence ID" value="MDQ0112141.1"/>
    <property type="molecule type" value="Genomic_DNA"/>
</dbReference>
<accession>A0ABT9TXQ7</accession>
<reference evidence="1 2" key="1">
    <citation type="submission" date="2023-07" db="EMBL/GenBank/DDBJ databases">
        <title>Sorghum-associated microbial communities from plants grown in Nebraska, USA.</title>
        <authorList>
            <person name="Schachtman D."/>
        </authorList>
    </citation>
    <scope>NUCLEOTIDE SEQUENCE [LARGE SCALE GENOMIC DNA]</scope>
    <source>
        <strain evidence="1 2">CC482</strain>
    </source>
</reference>
<name>A0ABT9TXQ7_PAEHA</name>
<organism evidence="1 2">
    <name type="scientific">Paenibacillus harenae</name>
    <dbReference type="NCBI Taxonomy" id="306543"/>
    <lineage>
        <taxon>Bacteria</taxon>
        <taxon>Bacillati</taxon>
        <taxon>Bacillota</taxon>
        <taxon>Bacilli</taxon>
        <taxon>Bacillales</taxon>
        <taxon>Paenibacillaceae</taxon>
        <taxon>Paenibacillus</taxon>
    </lineage>
</organism>
<evidence type="ECO:0000313" key="2">
    <source>
        <dbReference type="Proteomes" id="UP001229346"/>
    </source>
</evidence>
<protein>
    <submittedName>
        <fullName evidence="1">Uncharacterized protein</fullName>
    </submittedName>
</protein>
<dbReference type="RefSeq" id="WP_307202736.1">
    <property type="nucleotide sequence ID" value="NZ_JAUSSU010000003.1"/>
</dbReference>
<sequence>MIDSIAARSAFYIPAEHLPKLVASDWRQDYLSGLQHLGLDLMISRIKFD</sequence>
<keyword evidence="2" id="KW-1185">Reference proteome</keyword>
<dbReference type="Proteomes" id="UP001229346">
    <property type="component" value="Unassembled WGS sequence"/>
</dbReference>
<evidence type="ECO:0000313" key="1">
    <source>
        <dbReference type="EMBL" id="MDQ0112141.1"/>
    </source>
</evidence>
<gene>
    <name evidence="1" type="ORF">J2T15_001576</name>
</gene>
<comment type="caution">
    <text evidence="1">The sequence shown here is derived from an EMBL/GenBank/DDBJ whole genome shotgun (WGS) entry which is preliminary data.</text>
</comment>